<dbReference type="PANTHER" id="PTHR46957">
    <property type="entry name" value="CYTOKINE RECEPTOR"/>
    <property type="match status" value="1"/>
</dbReference>
<dbReference type="Gene3D" id="3.90.190.10">
    <property type="entry name" value="Protein tyrosine phosphatase superfamily"/>
    <property type="match status" value="1"/>
</dbReference>
<keyword evidence="2 10" id="KW-0812">Transmembrane</keyword>
<keyword evidence="3 11" id="KW-0732">Signal</keyword>
<evidence type="ECO:0000256" key="8">
    <source>
        <dbReference type="ARBA" id="ARBA00023180"/>
    </source>
</evidence>
<evidence type="ECO:0000259" key="12">
    <source>
        <dbReference type="PROSITE" id="PS50055"/>
    </source>
</evidence>
<evidence type="ECO:0000256" key="3">
    <source>
        <dbReference type="ARBA" id="ARBA00022729"/>
    </source>
</evidence>
<evidence type="ECO:0000256" key="9">
    <source>
        <dbReference type="SAM" id="MobiDB-lite"/>
    </source>
</evidence>
<dbReference type="CDD" id="cd00047">
    <property type="entry name" value="PTPc"/>
    <property type="match status" value="1"/>
</dbReference>
<dbReference type="InterPro" id="IPR029021">
    <property type="entry name" value="Prot-tyrosine_phosphatase-like"/>
</dbReference>
<protein>
    <submittedName>
        <fullName evidence="16">Receptor-type tyrosine-protein phosphatase H</fullName>
    </submittedName>
</protein>
<dbReference type="InterPro" id="IPR000387">
    <property type="entry name" value="Tyr_Pase_dom"/>
</dbReference>
<dbReference type="PROSITE" id="PS50853">
    <property type="entry name" value="FN3"/>
    <property type="match status" value="2"/>
</dbReference>
<dbReference type="InterPro" id="IPR013783">
    <property type="entry name" value="Ig-like_fold"/>
</dbReference>
<dbReference type="KEGG" id="hazt:108664808"/>
<feature type="signal peptide" evidence="11">
    <location>
        <begin position="1"/>
        <end position="20"/>
    </location>
</feature>
<dbReference type="OrthoDB" id="6274266at2759"/>
<dbReference type="SUPFAM" id="SSF52799">
    <property type="entry name" value="(Phosphotyrosine protein) phosphatases II"/>
    <property type="match status" value="2"/>
</dbReference>
<feature type="region of interest" description="Disordered" evidence="9">
    <location>
        <begin position="298"/>
        <end position="327"/>
    </location>
</feature>
<feature type="domain" description="Tyrosine specific protein phosphatases" evidence="13">
    <location>
        <begin position="691"/>
        <end position="766"/>
    </location>
</feature>
<feature type="compositionally biased region" description="Polar residues" evidence="9">
    <location>
        <begin position="306"/>
        <end position="327"/>
    </location>
</feature>
<evidence type="ECO:0000256" key="5">
    <source>
        <dbReference type="ARBA" id="ARBA00022912"/>
    </source>
</evidence>
<dbReference type="InterPro" id="IPR003595">
    <property type="entry name" value="Tyr_Pase_cat"/>
</dbReference>
<dbReference type="PROSITE" id="PS00383">
    <property type="entry name" value="TYR_PHOSPHATASE_1"/>
    <property type="match status" value="1"/>
</dbReference>
<dbReference type="InterPro" id="IPR036116">
    <property type="entry name" value="FN3_sf"/>
</dbReference>
<reference evidence="16" key="1">
    <citation type="submission" date="2025-08" db="UniProtKB">
        <authorList>
            <consortium name="RefSeq"/>
        </authorList>
    </citation>
    <scope>IDENTIFICATION</scope>
    <source>
        <tissue evidence="16">Whole organism</tissue>
    </source>
</reference>
<evidence type="ECO:0000259" key="14">
    <source>
        <dbReference type="PROSITE" id="PS50853"/>
    </source>
</evidence>
<feature type="domain" description="Tyrosine-protein phosphatase" evidence="12">
    <location>
        <begin position="459"/>
        <end position="775"/>
    </location>
</feature>
<evidence type="ECO:0000256" key="6">
    <source>
        <dbReference type="ARBA" id="ARBA00022989"/>
    </source>
</evidence>
<feature type="region of interest" description="Disordered" evidence="9">
    <location>
        <begin position="471"/>
        <end position="490"/>
    </location>
</feature>
<dbReference type="SUPFAM" id="SSF49265">
    <property type="entry name" value="Fibronectin type III"/>
    <property type="match status" value="1"/>
</dbReference>
<evidence type="ECO:0000256" key="2">
    <source>
        <dbReference type="ARBA" id="ARBA00022692"/>
    </source>
</evidence>
<dbReference type="PROSITE" id="PS50056">
    <property type="entry name" value="TYR_PHOSPHATASE_2"/>
    <property type="match status" value="1"/>
</dbReference>
<accession>A0A979FPN1</accession>
<comment type="subcellular location">
    <subcellularLocation>
        <location evidence="1">Membrane</location>
        <topology evidence="1">Single-pass membrane protein</topology>
    </subcellularLocation>
</comment>
<organism evidence="15 16">
    <name type="scientific">Hyalella azteca</name>
    <name type="common">Amphipod</name>
    <dbReference type="NCBI Taxonomy" id="294128"/>
    <lineage>
        <taxon>Eukaryota</taxon>
        <taxon>Metazoa</taxon>
        <taxon>Ecdysozoa</taxon>
        <taxon>Arthropoda</taxon>
        <taxon>Crustacea</taxon>
        <taxon>Multicrustacea</taxon>
        <taxon>Malacostraca</taxon>
        <taxon>Eumalacostraca</taxon>
        <taxon>Peracarida</taxon>
        <taxon>Amphipoda</taxon>
        <taxon>Senticaudata</taxon>
        <taxon>Talitrida</taxon>
        <taxon>Talitroidea</taxon>
        <taxon>Hyalellidae</taxon>
        <taxon>Hyalella</taxon>
    </lineage>
</organism>
<dbReference type="InterPro" id="IPR000242">
    <property type="entry name" value="PTP_cat"/>
</dbReference>
<dbReference type="InterPro" id="IPR003961">
    <property type="entry name" value="FN3_dom"/>
</dbReference>
<dbReference type="Pfam" id="PF00041">
    <property type="entry name" value="fn3"/>
    <property type="match status" value="1"/>
</dbReference>
<proteinExistence type="predicted"/>
<dbReference type="Proteomes" id="UP000694843">
    <property type="component" value="Unplaced"/>
</dbReference>
<gene>
    <name evidence="16" type="primary">LOC108664808</name>
</gene>
<evidence type="ECO:0000256" key="10">
    <source>
        <dbReference type="SAM" id="Phobius"/>
    </source>
</evidence>
<evidence type="ECO:0000256" key="7">
    <source>
        <dbReference type="ARBA" id="ARBA00023136"/>
    </source>
</evidence>
<dbReference type="Pfam" id="PF00102">
    <property type="entry name" value="Y_phosphatase"/>
    <property type="match status" value="2"/>
</dbReference>
<keyword evidence="6 10" id="KW-1133">Transmembrane helix</keyword>
<dbReference type="GeneID" id="108664808"/>
<keyword evidence="8" id="KW-0325">Glycoprotein</keyword>
<keyword evidence="15" id="KW-1185">Reference proteome</keyword>
<evidence type="ECO:0000256" key="4">
    <source>
        <dbReference type="ARBA" id="ARBA00022801"/>
    </source>
</evidence>
<evidence type="ECO:0000313" key="15">
    <source>
        <dbReference type="Proteomes" id="UP000694843"/>
    </source>
</evidence>
<name>A0A979FPN1_HYAAZ</name>
<keyword evidence="16" id="KW-0675">Receptor</keyword>
<dbReference type="InterPro" id="IPR016130">
    <property type="entry name" value="Tyr_Pase_AS"/>
</dbReference>
<keyword evidence="4" id="KW-0378">Hydrolase</keyword>
<dbReference type="CDD" id="cd00063">
    <property type="entry name" value="FN3"/>
    <property type="match status" value="2"/>
</dbReference>
<dbReference type="SMART" id="SM00404">
    <property type="entry name" value="PTPc_motif"/>
    <property type="match status" value="1"/>
</dbReference>
<dbReference type="Gene3D" id="2.60.40.10">
    <property type="entry name" value="Immunoglobulins"/>
    <property type="match status" value="3"/>
</dbReference>
<keyword evidence="5" id="KW-0904">Protein phosphatase</keyword>
<feature type="domain" description="Fibronectin type-III" evidence="14">
    <location>
        <begin position="136"/>
        <end position="227"/>
    </location>
</feature>
<dbReference type="AlphaFoldDB" id="A0A979FPN1"/>
<dbReference type="PROSITE" id="PS50055">
    <property type="entry name" value="TYR_PHOSPHATASE_PTP"/>
    <property type="match status" value="1"/>
</dbReference>
<dbReference type="SMART" id="SM00194">
    <property type="entry name" value="PTPc"/>
    <property type="match status" value="1"/>
</dbReference>
<dbReference type="GO" id="GO:0048666">
    <property type="term" value="P:neuron development"/>
    <property type="evidence" value="ECO:0007669"/>
    <property type="project" value="UniProtKB-ARBA"/>
</dbReference>
<feature type="transmembrane region" description="Helical" evidence="10">
    <location>
        <begin position="401"/>
        <end position="421"/>
    </location>
</feature>
<dbReference type="SMART" id="SM00060">
    <property type="entry name" value="FN3"/>
    <property type="match status" value="2"/>
</dbReference>
<dbReference type="PANTHER" id="PTHR46957:SF3">
    <property type="entry name" value="CYTOKINE RECEPTOR"/>
    <property type="match status" value="1"/>
</dbReference>
<feature type="chain" id="PRO_5037307797" evidence="11">
    <location>
        <begin position="21"/>
        <end position="807"/>
    </location>
</feature>
<evidence type="ECO:0000259" key="13">
    <source>
        <dbReference type="PROSITE" id="PS50056"/>
    </source>
</evidence>
<evidence type="ECO:0000256" key="11">
    <source>
        <dbReference type="SAM" id="SignalP"/>
    </source>
</evidence>
<dbReference type="PRINTS" id="PR00700">
    <property type="entry name" value="PRTYPHPHTASE"/>
</dbReference>
<dbReference type="InterPro" id="IPR050713">
    <property type="entry name" value="RTP_Phos/Ushers"/>
</dbReference>
<keyword evidence="7 10" id="KW-0472">Membrane</keyword>
<sequence length="807" mass="90372">MFDKLAFTLIVLSLTSNIYAEVSKLESLRRCDDKFPSASTSCDDQHRPVPTQSALFLRRERAVLPWGAVWCGYSLRPWTPGASAVALDSLKLLECKLSLLPACVKYSVEVAFFMGDGRLQNNYSKPRTGNVTSLSGVEKLRAVSVEFSAVSVQWLPPELPCERVEYNISYAAHPFNSTIDAVKTSITTTQLNYNISTSPRTTYTICVIAVSDDYASQENCIEQTTPEIALKAPENLTLVSAMATSLTVSWMPPSKQAHYVSKYEVSSFVCSASHNATNNSVKISDTNASNDAIISSSANNESQISPTNHASNNAETNNTESINTRKNVSFRESSEEQFVIVYKTKSNFTSEALSVNLTGLSPGTKYCITVRGVTSSSKKGAEAVKVFQTDEENILSEDNHIIAIICGCGAVALIVIIAIFVKKKRRPKKPEQREEMYFQQLMTKCGPQKLGKIMEKELLRNEFAELQKNSPRKSTEVACSPENKAKNRRGLSKPFDETRVTLTDGVALHDSDYINASFIPNIRSPNLTFIAAQSPTERTTVAFWQMIWQQSVNQIIMITECYDGHKELCAPYFPTSYNPEMRYPPFTIRLVQEEQRVEQVWVERSLAITYESSTRLLKHFQFINWPPNRRQVLGRPGEMLVLQYEGQTLLQPNGQFMPASGHIISQSEGQCTSSVGRKSQVFNDQQLPSVEEFCCFLHAVRKDVNTDRNTTVVHCDTGAGRTGVFLALWSVQLTAEHYASEINLVKILREIRECRADMVQDEDQFIFWHKCCRFYLTSDGGDELNSTTPASRCSYGADTGYQMQQLL</sequence>
<dbReference type="GO" id="GO:0016020">
    <property type="term" value="C:membrane"/>
    <property type="evidence" value="ECO:0007669"/>
    <property type="project" value="UniProtKB-SubCell"/>
</dbReference>
<evidence type="ECO:0000256" key="1">
    <source>
        <dbReference type="ARBA" id="ARBA00004167"/>
    </source>
</evidence>
<evidence type="ECO:0000313" key="16">
    <source>
        <dbReference type="RefSeq" id="XP_047738412.1"/>
    </source>
</evidence>
<dbReference type="GO" id="GO:0004725">
    <property type="term" value="F:protein tyrosine phosphatase activity"/>
    <property type="evidence" value="ECO:0007669"/>
    <property type="project" value="InterPro"/>
</dbReference>
<dbReference type="RefSeq" id="XP_047738412.1">
    <property type="nucleotide sequence ID" value="XM_047882456.1"/>
</dbReference>
<feature type="domain" description="Fibronectin type-III" evidence="14">
    <location>
        <begin position="232"/>
        <end position="327"/>
    </location>
</feature>